<feature type="region of interest" description="Disordered" evidence="4">
    <location>
        <begin position="257"/>
        <end position="341"/>
    </location>
</feature>
<keyword evidence="3" id="KW-0539">Nucleus</keyword>
<dbReference type="GO" id="GO:0003700">
    <property type="term" value="F:DNA-binding transcription factor activity"/>
    <property type="evidence" value="ECO:0007669"/>
    <property type="project" value="TreeGrafter"/>
</dbReference>
<dbReference type="SUPFAM" id="SSF46689">
    <property type="entry name" value="Homeodomain-like"/>
    <property type="match status" value="2"/>
</dbReference>
<feature type="domain" description="Myb-like" evidence="5">
    <location>
        <begin position="680"/>
        <end position="735"/>
    </location>
</feature>
<protein>
    <submittedName>
        <fullName evidence="7">Uncharacterized protein</fullName>
    </submittedName>
</protein>
<dbReference type="AlphaFoldDB" id="A0A9W8MX07"/>
<dbReference type="SMART" id="SM00717">
    <property type="entry name" value="SANT"/>
    <property type="match status" value="3"/>
</dbReference>
<dbReference type="EMBL" id="JANKHO010000492">
    <property type="protein sequence ID" value="KAJ3509251.1"/>
    <property type="molecule type" value="Genomic_DNA"/>
</dbReference>
<evidence type="ECO:0000256" key="1">
    <source>
        <dbReference type="ARBA" id="ARBA00004123"/>
    </source>
</evidence>
<evidence type="ECO:0000256" key="3">
    <source>
        <dbReference type="ARBA" id="ARBA00023242"/>
    </source>
</evidence>
<keyword evidence="8" id="KW-1185">Reference proteome</keyword>
<reference evidence="7" key="1">
    <citation type="submission" date="2022-07" db="EMBL/GenBank/DDBJ databases">
        <title>Genome Sequence of Agrocybe chaxingu.</title>
        <authorList>
            <person name="Buettner E."/>
        </authorList>
    </citation>
    <scope>NUCLEOTIDE SEQUENCE</scope>
    <source>
        <strain evidence="7">MP-N11</strain>
    </source>
</reference>
<dbReference type="InterPro" id="IPR017930">
    <property type="entry name" value="Myb_dom"/>
</dbReference>
<evidence type="ECO:0000256" key="2">
    <source>
        <dbReference type="ARBA" id="ARBA00023125"/>
    </source>
</evidence>
<feature type="region of interest" description="Disordered" evidence="4">
    <location>
        <begin position="139"/>
        <end position="175"/>
    </location>
</feature>
<proteinExistence type="predicted"/>
<dbReference type="GO" id="GO:0000976">
    <property type="term" value="F:transcription cis-regulatory region binding"/>
    <property type="evidence" value="ECO:0007669"/>
    <property type="project" value="TreeGrafter"/>
</dbReference>
<comment type="caution">
    <text evidence="7">The sequence shown here is derived from an EMBL/GenBank/DDBJ whole genome shotgun (WGS) entry which is preliminary data.</text>
</comment>
<gene>
    <name evidence="7" type="ORF">NLJ89_g5322</name>
</gene>
<dbReference type="InterPro" id="IPR009057">
    <property type="entry name" value="Homeodomain-like_sf"/>
</dbReference>
<dbReference type="PANTHER" id="PTHR46380">
    <property type="entry name" value="CYCLIN-D-BINDING MYB-LIKE TRANSCRIPTION FACTOR 1"/>
    <property type="match status" value="1"/>
</dbReference>
<dbReference type="Pfam" id="PF00249">
    <property type="entry name" value="Myb_DNA-binding"/>
    <property type="match status" value="2"/>
</dbReference>
<dbReference type="PROSITE" id="PS50090">
    <property type="entry name" value="MYB_LIKE"/>
    <property type="match status" value="2"/>
</dbReference>
<feature type="region of interest" description="Disordered" evidence="4">
    <location>
        <begin position="421"/>
        <end position="440"/>
    </location>
</feature>
<dbReference type="PROSITE" id="PS51294">
    <property type="entry name" value="HTH_MYB"/>
    <property type="match status" value="1"/>
</dbReference>
<accession>A0A9W8MX07</accession>
<keyword evidence="2" id="KW-0238">DNA-binding</keyword>
<dbReference type="Proteomes" id="UP001148786">
    <property type="component" value="Unassembled WGS sequence"/>
</dbReference>
<sequence>MSSAPISAFNKTLSLNYLGLPHDYSPSPDTDPVAFLVRHLSNLPPNILHHYSQITTPKQRTNIPAIRNRRLRYTGRNPSELRFATARKTWPSLWGKRERGGGQEEKAWGQKEFLQGREQHIGKLGSLLGEYEEEREAQRTRDLWRSAPAEDEFVPEEDTDSDDEGLSMPEQETEEEAIKWFERRIRERLIYGLLDNVDYDKIDWDETLNEDNEREEEERHIDREKACDKLVTQGNSSSTNSLEPALMQSITTPAMAADPLPLNINPEHISPPVEKKKKKKRSREDDRGTPPETKESKKKRKHANPDPEELEEEPSSAAPVDSDAPVKMKKKKKKDKGKAKAKSAIMALADQTDAEIEANSQASAAALLSAIVAASVTNSEAPQMPVPPGYDPRMIPPGPHFMPYPPSMHFGFPMAPQGTFDPNAPQPSNAFPGPPPHGNTFSELSFGSNEEVLRALQELDMSKIANVLKTLGDAPAAPQLSFMPQQLDQLSLPDLQQLAASSNALLGVPAKSNAGHKRLINMAMPGNEQHGNINHAHLLANKWLGASLVYKKGKFSAIEEHQIKTAVTNIQHARQLSDEQLLEIIFSKNDKNRDTAFWSELTAAVPLRPIIAVYHHVRRSYHPMKQQGPWKPDEDELLKQAVADLGQQWEKVSFRVGRMASDCRDRYRNHILNRDIRITGPWSKEEEDQLTQIVTDMTVKQGKDVDNDVFWSKVSELMGGRRGRQQCRIKWTDALSKTMKNEGQKPRWSQQDAFILVHKVDSLNVRDDTEIDWKLISDADWNLWSAHTLQRRWLTLKKSVKGYEEMTHQEIMDILRIKKAHLPPAPPPPSTRKRERKVTSAPSINEPDSRDSHATTPEAGPSNGPGTASEESVVERQLQEDDSTDSDS</sequence>
<feature type="compositionally biased region" description="Basic and acidic residues" evidence="4">
    <location>
        <begin position="282"/>
        <end position="295"/>
    </location>
</feature>
<feature type="domain" description="Myb-like" evidence="5">
    <location>
        <begin position="622"/>
        <end position="671"/>
    </location>
</feature>
<evidence type="ECO:0000313" key="8">
    <source>
        <dbReference type="Proteomes" id="UP001148786"/>
    </source>
</evidence>
<organism evidence="7 8">
    <name type="scientific">Agrocybe chaxingu</name>
    <dbReference type="NCBI Taxonomy" id="84603"/>
    <lineage>
        <taxon>Eukaryota</taxon>
        <taxon>Fungi</taxon>
        <taxon>Dikarya</taxon>
        <taxon>Basidiomycota</taxon>
        <taxon>Agaricomycotina</taxon>
        <taxon>Agaricomycetes</taxon>
        <taxon>Agaricomycetidae</taxon>
        <taxon>Agaricales</taxon>
        <taxon>Agaricineae</taxon>
        <taxon>Strophariaceae</taxon>
        <taxon>Agrocybe</taxon>
    </lineage>
</organism>
<evidence type="ECO:0000313" key="7">
    <source>
        <dbReference type="EMBL" id="KAJ3509251.1"/>
    </source>
</evidence>
<dbReference type="OrthoDB" id="39591at2759"/>
<feature type="domain" description="HTH myb-type" evidence="6">
    <location>
        <begin position="622"/>
        <end position="675"/>
    </location>
</feature>
<evidence type="ECO:0000256" key="4">
    <source>
        <dbReference type="SAM" id="MobiDB-lite"/>
    </source>
</evidence>
<feature type="compositionally biased region" description="Basic residues" evidence="4">
    <location>
        <begin position="327"/>
        <end position="341"/>
    </location>
</feature>
<dbReference type="InterPro" id="IPR001005">
    <property type="entry name" value="SANT/Myb"/>
</dbReference>
<feature type="compositionally biased region" description="Acidic residues" evidence="4">
    <location>
        <begin position="149"/>
        <end position="175"/>
    </location>
</feature>
<dbReference type="InterPro" id="IPR051651">
    <property type="entry name" value="DMTF1_DNA-bind_reg"/>
</dbReference>
<evidence type="ECO:0000259" key="5">
    <source>
        <dbReference type="PROSITE" id="PS50090"/>
    </source>
</evidence>
<feature type="region of interest" description="Disordered" evidence="4">
    <location>
        <begin position="820"/>
        <end position="888"/>
    </location>
</feature>
<dbReference type="PANTHER" id="PTHR46380:SF2">
    <property type="entry name" value="CYCLIN-D-BINDING MYB-LIKE TRANSCRIPTION FACTOR 1"/>
    <property type="match status" value="1"/>
</dbReference>
<comment type="subcellular location">
    <subcellularLocation>
        <location evidence="1">Nucleus</location>
    </subcellularLocation>
</comment>
<evidence type="ECO:0000259" key="6">
    <source>
        <dbReference type="PROSITE" id="PS51294"/>
    </source>
</evidence>
<name>A0A9W8MX07_9AGAR</name>
<dbReference type="CDD" id="cd00167">
    <property type="entry name" value="SANT"/>
    <property type="match status" value="2"/>
</dbReference>
<dbReference type="Gene3D" id="1.10.10.60">
    <property type="entry name" value="Homeodomain-like"/>
    <property type="match status" value="2"/>
</dbReference>
<dbReference type="GO" id="GO:0005634">
    <property type="term" value="C:nucleus"/>
    <property type="evidence" value="ECO:0007669"/>
    <property type="project" value="UniProtKB-SubCell"/>
</dbReference>